<evidence type="ECO:0000313" key="2">
    <source>
        <dbReference type="EMBL" id="GFP97568.1"/>
    </source>
</evidence>
<dbReference type="Proteomes" id="UP000653305">
    <property type="component" value="Unassembled WGS sequence"/>
</dbReference>
<feature type="compositionally biased region" description="Basic residues" evidence="1">
    <location>
        <begin position="1"/>
        <end position="11"/>
    </location>
</feature>
<comment type="caution">
    <text evidence="2">The sequence shown here is derived from an EMBL/GenBank/DDBJ whole genome shotgun (WGS) entry which is preliminary data.</text>
</comment>
<dbReference type="AlphaFoldDB" id="A0A830CJW2"/>
<dbReference type="OrthoDB" id="1703123at2759"/>
<proteinExistence type="predicted"/>
<dbReference type="EMBL" id="BMAC01000495">
    <property type="protein sequence ID" value="GFP97568.1"/>
    <property type="molecule type" value="Genomic_DNA"/>
</dbReference>
<evidence type="ECO:0000256" key="1">
    <source>
        <dbReference type="SAM" id="MobiDB-lite"/>
    </source>
</evidence>
<evidence type="ECO:0000313" key="3">
    <source>
        <dbReference type="Proteomes" id="UP000653305"/>
    </source>
</evidence>
<gene>
    <name evidence="2" type="ORF">PHJA_001900900</name>
</gene>
<reference evidence="2" key="1">
    <citation type="submission" date="2020-07" db="EMBL/GenBank/DDBJ databases">
        <title>Ethylene signaling mediates host invasion by parasitic plants.</title>
        <authorList>
            <person name="Yoshida S."/>
        </authorList>
    </citation>
    <scope>NUCLEOTIDE SEQUENCE</scope>
    <source>
        <strain evidence="2">Okayama</strain>
    </source>
</reference>
<keyword evidence="3" id="KW-1185">Reference proteome</keyword>
<sequence length="126" mass="14954">MSPYKHLRAHQSKYDETNSTSFPETNNEKEVEVVDELVGILVECLKRADIKTREALLRRFFFEIEKEESLERFLVERIKHSKLYSESCLDNNETRGINNDEMMSEKPERFKVRTVRVGEVVREEAQ</sequence>
<organism evidence="2 3">
    <name type="scientific">Phtheirospermum japonicum</name>
    <dbReference type="NCBI Taxonomy" id="374723"/>
    <lineage>
        <taxon>Eukaryota</taxon>
        <taxon>Viridiplantae</taxon>
        <taxon>Streptophyta</taxon>
        <taxon>Embryophyta</taxon>
        <taxon>Tracheophyta</taxon>
        <taxon>Spermatophyta</taxon>
        <taxon>Magnoliopsida</taxon>
        <taxon>eudicotyledons</taxon>
        <taxon>Gunneridae</taxon>
        <taxon>Pentapetalae</taxon>
        <taxon>asterids</taxon>
        <taxon>lamiids</taxon>
        <taxon>Lamiales</taxon>
        <taxon>Orobanchaceae</taxon>
        <taxon>Orobanchaceae incertae sedis</taxon>
        <taxon>Phtheirospermum</taxon>
    </lineage>
</organism>
<protein>
    <submittedName>
        <fullName evidence="2">Uncharacterized protein</fullName>
    </submittedName>
</protein>
<name>A0A830CJW2_9LAMI</name>
<accession>A0A830CJW2</accession>
<feature type="region of interest" description="Disordered" evidence="1">
    <location>
        <begin position="1"/>
        <end position="27"/>
    </location>
</feature>